<dbReference type="Proteomes" id="UP000760819">
    <property type="component" value="Unassembled WGS sequence"/>
</dbReference>
<proteinExistence type="predicted"/>
<reference evidence="1" key="2">
    <citation type="journal article" date="2021" name="Microbiome">
        <title>Successional dynamics and alternative stable states in a saline activated sludge microbial community over 9 years.</title>
        <authorList>
            <person name="Wang Y."/>
            <person name="Ye J."/>
            <person name="Ju F."/>
            <person name="Liu L."/>
            <person name="Boyd J.A."/>
            <person name="Deng Y."/>
            <person name="Parks D.H."/>
            <person name="Jiang X."/>
            <person name="Yin X."/>
            <person name="Woodcroft B.J."/>
            <person name="Tyson G.W."/>
            <person name="Hugenholtz P."/>
            <person name="Polz M.F."/>
            <person name="Zhang T."/>
        </authorList>
    </citation>
    <scope>NUCLEOTIDE SEQUENCE</scope>
    <source>
        <strain evidence="1">HKST-UBA12</strain>
    </source>
</reference>
<accession>A0A955KZ38</accession>
<dbReference type="AlphaFoldDB" id="A0A955KZ38"/>
<dbReference type="EMBL" id="JAGQLI010000202">
    <property type="protein sequence ID" value="MCA9379487.1"/>
    <property type="molecule type" value="Genomic_DNA"/>
</dbReference>
<comment type="caution">
    <text evidence="1">The sequence shown here is derived from an EMBL/GenBank/DDBJ whole genome shotgun (WGS) entry which is preliminary data.</text>
</comment>
<protein>
    <submittedName>
        <fullName evidence="1">Uncharacterized protein</fullName>
    </submittedName>
</protein>
<name>A0A955KZ38_9BACT</name>
<sequence>MDERLPSIKEKLQRQISELGQLIASGVRPDEEARKSLEHSIFRDFLSAQQDEGMSEDDLAAILDQYTALRPDDSFLVKDASEFDAAAFFGLMSFAEGMYKTGYLFAITYLRKAADVCGEVLGACRASEENMAKINKALAVNARLIETISGGDWDSIPGRFLRTIKAFEFYTGLENGIDNIA</sequence>
<evidence type="ECO:0000313" key="2">
    <source>
        <dbReference type="Proteomes" id="UP000760819"/>
    </source>
</evidence>
<organism evidence="1 2">
    <name type="scientific">Candidatus Dojkabacteria bacterium</name>
    <dbReference type="NCBI Taxonomy" id="2099670"/>
    <lineage>
        <taxon>Bacteria</taxon>
        <taxon>Candidatus Dojkabacteria</taxon>
    </lineage>
</organism>
<gene>
    <name evidence="1" type="ORF">KC640_03595</name>
</gene>
<evidence type="ECO:0000313" key="1">
    <source>
        <dbReference type="EMBL" id="MCA9379487.1"/>
    </source>
</evidence>
<feature type="non-terminal residue" evidence="1">
    <location>
        <position position="181"/>
    </location>
</feature>
<reference evidence="1" key="1">
    <citation type="submission" date="2020-04" db="EMBL/GenBank/DDBJ databases">
        <authorList>
            <person name="Zhang T."/>
        </authorList>
    </citation>
    <scope>NUCLEOTIDE SEQUENCE</scope>
    <source>
        <strain evidence="1">HKST-UBA12</strain>
    </source>
</reference>